<name>A0AAD8CYI3_ACIOX</name>
<reference evidence="3" key="1">
    <citation type="submission" date="2022-02" db="EMBL/GenBank/DDBJ databases">
        <title>Atlantic sturgeon de novo genome assembly.</title>
        <authorList>
            <person name="Stock M."/>
            <person name="Klopp C."/>
            <person name="Guiguen Y."/>
            <person name="Cabau C."/>
            <person name="Parinello H."/>
            <person name="Santidrian Yebra-Pimentel E."/>
            <person name="Kuhl H."/>
            <person name="Dirks R.P."/>
            <person name="Guessner J."/>
            <person name="Wuertz S."/>
            <person name="Du K."/>
            <person name="Schartl M."/>
        </authorList>
    </citation>
    <scope>NUCLEOTIDE SEQUENCE</scope>
    <source>
        <strain evidence="3">STURGEONOMICS-FGT-2020</strain>
        <tissue evidence="3">Whole blood</tissue>
    </source>
</reference>
<dbReference type="PANTHER" id="PTHR10872">
    <property type="entry name" value="SH2B ADAPTER PROTEIN"/>
    <property type="match status" value="1"/>
</dbReference>
<dbReference type="GO" id="GO:0005068">
    <property type="term" value="F:transmembrane receptor protein tyrosine kinase adaptor activity"/>
    <property type="evidence" value="ECO:0007669"/>
    <property type="project" value="TreeGrafter"/>
</dbReference>
<accession>A0AAD8CYI3</accession>
<dbReference type="GO" id="GO:0005886">
    <property type="term" value="C:plasma membrane"/>
    <property type="evidence" value="ECO:0007669"/>
    <property type="project" value="TreeGrafter"/>
</dbReference>
<dbReference type="PANTHER" id="PTHR10872:SF1">
    <property type="entry name" value="SH2B ADAPTER PROTEIN 3"/>
    <property type="match status" value="1"/>
</dbReference>
<dbReference type="SUPFAM" id="SSF50729">
    <property type="entry name" value="PH domain-like"/>
    <property type="match status" value="1"/>
</dbReference>
<dbReference type="EMBL" id="JAGXEW010000021">
    <property type="protein sequence ID" value="KAK1159953.1"/>
    <property type="molecule type" value="Genomic_DNA"/>
</dbReference>
<feature type="domain" description="PH" evidence="2">
    <location>
        <begin position="1"/>
        <end position="83"/>
    </location>
</feature>
<evidence type="ECO:0000313" key="4">
    <source>
        <dbReference type="Proteomes" id="UP001230051"/>
    </source>
</evidence>
<dbReference type="InterPro" id="IPR030523">
    <property type="entry name" value="SH2B"/>
</dbReference>
<dbReference type="AlphaFoldDB" id="A0AAD8CYI3"/>
<sequence length="85" mass="9681">MCCIEGSSNLFQWVSLLSQCTRPQLKALCSDITEIRRCNQLEMPDNMNTFVLKVNHFPGSVIFETDNDQQLSSWTTEIKHCINAG</sequence>
<dbReference type="Proteomes" id="UP001230051">
    <property type="component" value="Unassembled WGS sequence"/>
</dbReference>
<dbReference type="GO" id="GO:0035556">
    <property type="term" value="P:intracellular signal transduction"/>
    <property type="evidence" value="ECO:0007669"/>
    <property type="project" value="TreeGrafter"/>
</dbReference>
<protein>
    <submittedName>
        <fullName evidence="3">SH2B adapter protein 3-like isoform X1</fullName>
    </submittedName>
</protein>
<dbReference type="PROSITE" id="PS50003">
    <property type="entry name" value="PH_DOMAIN"/>
    <property type="match status" value="1"/>
</dbReference>
<dbReference type="InterPro" id="IPR011993">
    <property type="entry name" value="PH-like_dom_sf"/>
</dbReference>
<evidence type="ECO:0000256" key="1">
    <source>
        <dbReference type="ARBA" id="ARBA00022553"/>
    </source>
</evidence>
<dbReference type="InterPro" id="IPR001849">
    <property type="entry name" value="PH_domain"/>
</dbReference>
<keyword evidence="1" id="KW-0597">Phosphoprotein</keyword>
<gene>
    <name evidence="3" type="primary">SH2B3</name>
    <name evidence="3" type="ORF">AOXY_G21436</name>
</gene>
<keyword evidence="4" id="KW-1185">Reference proteome</keyword>
<comment type="caution">
    <text evidence="3">The sequence shown here is derived from an EMBL/GenBank/DDBJ whole genome shotgun (WGS) entry which is preliminary data.</text>
</comment>
<evidence type="ECO:0000313" key="3">
    <source>
        <dbReference type="EMBL" id="KAK1159953.1"/>
    </source>
</evidence>
<proteinExistence type="predicted"/>
<organism evidence="3 4">
    <name type="scientific">Acipenser oxyrinchus oxyrinchus</name>
    <dbReference type="NCBI Taxonomy" id="40147"/>
    <lineage>
        <taxon>Eukaryota</taxon>
        <taxon>Metazoa</taxon>
        <taxon>Chordata</taxon>
        <taxon>Craniata</taxon>
        <taxon>Vertebrata</taxon>
        <taxon>Euteleostomi</taxon>
        <taxon>Actinopterygii</taxon>
        <taxon>Chondrostei</taxon>
        <taxon>Acipenseriformes</taxon>
        <taxon>Acipenseridae</taxon>
        <taxon>Acipenser</taxon>
    </lineage>
</organism>
<dbReference type="Gene3D" id="2.30.29.30">
    <property type="entry name" value="Pleckstrin-homology domain (PH domain)/Phosphotyrosine-binding domain (PTB)"/>
    <property type="match status" value="1"/>
</dbReference>
<evidence type="ECO:0000259" key="2">
    <source>
        <dbReference type="PROSITE" id="PS50003"/>
    </source>
</evidence>